<name>A0AAQ3TX81_PASNO</name>
<comment type="subcellular location">
    <subcellularLocation>
        <location evidence="1">Plastid</location>
        <location evidence="1">Chloroplast thylakoid lumen</location>
    </subcellularLocation>
</comment>
<feature type="region of interest" description="Disordered" evidence="10">
    <location>
        <begin position="33"/>
        <end position="68"/>
    </location>
</feature>
<comment type="catalytic activity">
    <reaction evidence="7">
        <text>The enzyme shows specific recognition of a C-terminal tripeptide, Xaa-Yaa-Zaa, in which Xaa is preferably Ala or Leu, Yaa is preferably Ala or Tyr, and Zaa is preferably Ala, but then cleaves at a variable distance from the C-terminus. A typical cleavage is -Ala-Ala-|-Arg-Ala-Ala-Lys-Glu-Asn-Tyr-Ala-Leu-Ala-Ala.</text>
        <dbReference type="EC" id="3.4.21.102"/>
    </reaction>
</comment>
<gene>
    <name evidence="12" type="ORF">U9M48_028706</name>
</gene>
<dbReference type="Pfam" id="PF03732">
    <property type="entry name" value="Retrotrans_gag"/>
    <property type="match status" value="1"/>
</dbReference>
<dbReference type="EMBL" id="CP144750">
    <property type="protein sequence ID" value="WVZ81316.1"/>
    <property type="molecule type" value="Genomic_DNA"/>
</dbReference>
<evidence type="ECO:0000313" key="12">
    <source>
        <dbReference type="EMBL" id="WVZ81316.1"/>
    </source>
</evidence>
<accession>A0AAQ3TX81</accession>
<dbReference type="SUPFAM" id="SSF52096">
    <property type="entry name" value="ClpP/crotonase"/>
    <property type="match status" value="1"/>
</dbReference>
<keyword evidence="6" id="KW-0793">Thylakoid</keyword>
<proteinExistence type="inferred from homology"/>
<evidence type="ECO:0000256" key="8">
    <source>
        <dbReference type="ARBA" id="ARBA00060065"/>
    </source>
</evidence>
<evidence type="ECO:0000256" key="10">
    <source>
        <dbReference type="SAM" id="MobiDB-lite"/>
    </source>
</evidence>
<dbReference type="PANTHER" id="PTHR32060:SF22">
    <property type="entry name" value="CARBOXYL-TERMINAL-PROCESSING PEPTIDASE 3, CHLOROPLASTIC"/>
    <property type="match status" value="1"/>
</dbReference>
<evidence type="ECO:0000256" key="7">
    <source>
        <dbReference type="ARBA" id="ARBA00051784"/>
    </source>
</evidence>
<feature type="domain" description="Retrotransposon gag" evidence="11">
    <location>
        <begin position="196"/>
        <end position="263"/>
    </location>
</feature>
<reference evidence="12 13" key="1">
    <citation type="submission" date="2024-02" db="EMBL/GenBank/DDBJ databases">
        <title>High-quality chromosome-scale genome assembly of Pensacola bahiagrass (Paspalum notatum Flugge var. saurae).</title>
        <authorList>
            <person name="Vega J.M."/>
            <person name="Podio M."/>
            <person name="Orjuela J."/>
            <person name="Siena L.A."/>
            <person name="Pessino S.C."/>
            <person name="Combes M.C."/>
            <person name="Mariac C."/>
            <person name="Albertini E."/>
            <person name="Pupilli F."/>
            <person name="Ortiz J.P.A."/>
            <person name="Leblanc O."/>
        </authorList>
    </citation>
    <scope>NUCLEOTIDE SEQUENCE [LARGE SCALE GENOMIC DNA]</scope>
    <source>
        <strain evidence="12">R1</strain>
        <tissue evidence="12">Leaf</tissue>
    </source>
</reference>
<keyword evidence="3" id="KW-0645">Protease</keyword>
<dbReference type="InterPro" id="IPR005162">
    <property type="entry name" value="Retrotrans_gag_dom"/>
</dbReference>
<evidence type="ECO:0000256" key="2">
    <source>
        <dbReference type="ARBA" id="ARBA00009179"/>
    </source>
</evidence>
<dbReference type="GO" id="GO:0004252">
    <property type="term" value="F:serine-type endopeptidase activity"/>
    <property type="evidence" value="ECO:0007669"/>
    <property type="project" value="UniProtKB-EC"/>
</dbReference>
<protein>
    <recommendedName>
        <fullName evidence="9">C-terminal processing peptidase</fullName>
        <ecNumber evidence="9">3.4.21.102</ecNumber>
    </recommendedName>
</protein>
<dbReference type="Gene3D" id="3.30.750.44">
    <property type="match status" value="1"/>
</dbReference>
<evidence type="ECO:0000256" key="1">
    <source>
        <dbReference type="ARBA" id="ARBA00004456"/>
    </source>
</evidence>
<evidence type="ECO:0000259" key="11">
    <source>
        <dbReference type="Pfam" id="PF03732"/>
    </source>
</evidence>
<dbReference type="GO" id="GO:0006508">
    <property type="term" value="P:proteolysis"/>
    <property type="evidence" value="ECO:0007669"/>
    <property type="project" value="UniProtKB-KW"/>
</dbReference>
<dbReference type="InterPro" id="IPR029045">
    <property type="entry name" value="ClpP/crotonase-like_dom_sf"/>
</dbReference>
<keyword evidence="5" id="KW-0720">Serine protease</keyword>
<evidence type="ECO:0000256" key="5">
    <source>
        <dbReference type="ARBA" id="ARBA00022825"/>
    </source>
</evidence>
<dbReference type="EC" id="3.4.21.102" evidence="9"/>
<sequence>MEMECTLAATLAPRPLAGRVRKGKAMPRPAVLAGRARLRVRSARREQPSPPQPAVHASGPEHRGRALGQAAAGLAAAAVVSLTGFAGDVSPLPTLPARAESLTVAFPVSKAREVNRVQRTLVEAWGLIRETFVDPTFNHQDWDQKLQQTMVEMFPLKSADAAYNKISGMLSTLGDPFTRIISPKQQRTLEEEKVWLASFHLEGVAQQWYMHLQQEEGTPRWRRFTELLNIRFGPLIRANPLGKLAACRRTGTVNDYATSFMDLLPCAGPLSEP</sequence>
<evidence type="ECO:0000256" key="4">
    <source>
        <dbReference type="ARBA" id="ARBA00022801"/>
    </source>
</evidence>
<organism evidence="12 13">
    <name type="scientific">Paspalum notatum var. saurae</name>
    <dbReference type="NCBI Taxonomy" id="547442"/>
    <lineage>
        <taxon>Eukaryota</taxon>
        <taxon>Viridiplantae</taxon>
        <taxon>Streptophyta</taxon>
        <taxon>Embryophyta</taxon>
        <taxon>Tracheophyta</taxon>
        <taxon>Spermatophyta</taxon>
        <taxon>Magnoliopsida</taxon>
        <taxon>Liliopsida</taxon>
        <taxon>Poales</taxon>
        <taxon>Poaceae</taxon>
        <taxon>PACMAD clade</taxon>
        <taxon>Panicoideae</taxon>
        <taxon>Andropogonodae</taxon>
        <taxon>Paspaleae</taxon>
        <taxon>Paspalinae</taxon>
        <taxon>Paspalum</taxon>
    </lineage>
</organism>
<dbReference type="FunFam" id="3.30.750.44:FF:000002">
    <property type="entry name" value="carboxyl-terminal-processing peptidase 2, chloroplastic"/>
    <property type="match status" value="1"/>
</dbReference>
<evidence type="ECO:0000313" key="13">
    <source>
        <dbReference type="Proteomes" id="UP001341281"/>
    </source>
</evidence>
<comment type="similarity">
    <text evidence="2">Belongs to the peptidase S41A family.</text>
</comment>
<evidence type="ECO:0000256" key="6">
    <source>
        <dbReference type="ARBA" id="ARBA00023078"/>
    </source>
</evidence>
<dbReference type="PANTHER" id="PTHR32060">
    <property type="entry name" value="TAIL-SPECIFIC PROTEASE"/>
    <property type="match status" value="1"/>
</dbReference>
<evidence type="ECO:0000256" key="3">
    <source>
        <dbReference type="ARBA" id="ARBA00022670"/>
    </source>
</evidence>
<keyword evidence="4" id="KW-0378">Hydrolase</keyword>
<comment type="function">
    <text evidence="8">Protease involved in the C-terminal processing of the chloroplastic D1 protein of photosystem II. This proteolytic processing is necessary to allow the light-driven assembly of the tetranuclear manganese cluster, which is responsible for photosynthetic water oxidation.</text>
</comment>
<dbReference type="GO" id="GO:0009543">
    <property type="term" value="C:chloroplast thylakoid lumen"/>
    <property type="evidence" value="ECO:0007669"/>
    <property type="project" value="UniProtKB-SubCell"/>
</dbReference>
<dbReference type="AlphaFoldDB" id="A0AAQ3TX81"/>
<keyword evidence="13" id="KW-1185">Reference proteome</keyword>
<dbReference type="Proteomes" id="UP001341281">
    <property type="component" value="Chromosome 06"/>
</dbReference>
<evidence type="ECO:0000256" key="9">
    <source>
        <dbReference type="ARBA" id="ARBA00066637"/>
    </source>
</evidence>